<proteinExistence type="predicted"/>
<dbReference type="PATRIC" id="fig|1353533.3.peg.1839"/>
<dbReference type="EMBL" id="AUSV01000032">
    <property type="protein sequence ID" value="ESP93686.1"/>
    <property type="molecule type" value="Genomic_DNA"/>
</dbReference>
<organism evidence="2 3">
    <name type="scientific">Pseudoalteromonas luteoviolacea (strain 2ta16)</name>
    <dbReference type="NCBI Taxonomy" id="1353533"/>
    <lineage>
        <taxon>Bacteria</taxon>
        <taxon>Pseudomonadati</taxon>
        <taxon>Pseudomonadota</taxon>
        <taxon>Gammaproteobacteria</taxon>
        <taxon>Alteromonadales</taxon>
        <taxon>Pseudoalteromonadaceae</taxon>
        <taxon>Pseudoalteromonas</taxon>
    </lineage>
</organism>
<keyword evidence="1" id="KW-0472">Membrane</keyword>
<dbReference type="Proteomes" id="UP000017820">
    <property type="component" value="Unassembled WGS sequence"/>
</dbReference>
<sequence>MKTNQFNDKTMLVAWLFTLLCWGNTALVMVFSPFVVLEVTALCFAIVATQITFYVTKRVAEQNPLVASVYKNLFGDC</sequence>
<protein>
    <submittedName>
        <fullName evidence="2">Uncharacterized protein</fullName>
    </submittedName>
</protein>
<evidence type="ECO:0000256" key="1">
    <source>
        <dbReference type="SAM" id="Phobius"/>
    </source>
</evidence>
<feature type="transmembrane region" description="Helical" evidence="1">
    <location>
        <begin position="12"/>
        <end position="31"/>
    </location>
</feature>
<keyword evidence="1" id="KW-1133">Transmembrane helix</keyword>
<dbReference type="GeneID" id="29920474"/>
<gene>
    <name evidence="2" type="ORF">PL2TA16_02890</name>
</gene>
<name>V4H874_PSEL2</name>
<dbReference type="AlphaFoldDB" id="V4H874"/>
<reference evidence="2 3" key="1">
    <citation type="submission" date="2013-07" db="EMBL/GenBank/DDBJ databases">
        <title>Draft genome sequence of Pseudoalteromonas luteoviolacea 2ta16.</title>
        <authorList>
            <person name="Allen E.E."/>
            <person name="Azam F."/>
            <person name="Podell S."/>
        </authorList>
    </citation>
    <scope>NUCLEOTIDE SEQUENCE [LARGE SCALE GENOMIC DNA]</scope>
    <source>
        <strain evidence="2 3">2ta16</strain>
    </source>
</reference>
<dbReference type="RefSeq" id="WP_023398771.1">
    <property type="nucleotide sequence ID" value="NZ_AUSV01000032.1"/>
</dbReference>
<evidence type="ECO:0000313" key="2">
    <source>
        <dbReference type="EMBL" id="ESP93686.1"/>
    </source>
</evidence>
<comment type="caution">
    <text evidence="2">The sequence shown here is derived from an EMBL/GenBank/DDBJ whole genome shotgun (WGS) entry which is preliminary data.</text>
</comment>
<evidence type="ECO:0000313" key="3">
    <source>
        <dbReference type="Proteomes" id="UP000017820"/>
    </source>
</evidence>
<accession>V4H874</accession>
<keyword evidence="1" id="KW-0812">Transmembrane</keyword>
<feature type="transmembrane region" description="Helical" evidence="1">
    <location>
        <begin position="37"/>
        <end position="55"/>
    </location>
</feature>